<dbReference type="Gene3D" id="3.65.10.10">
    <property type="entry name" value="Enolpyruvate transferase domain"/>
    <property type="match status" value="2"/>
</dbReference>
<evidence type="ECO:0000256" key="3">
    <source>
        <dbReference type="ARBA" id="ARBA00022605"/>
    </source>
</evidence>
<evidence type="ECO:0000256" key="4">
    <source>
        <dbReference type="ARBA" id="ARBA00022679"/>
    </source>
</evidence>
<comment type="catalytic activity">
    <reaction evidence="6">
        <text>3-phosphoshikimate + phosphoenolpyruvate = 5-O-(1-carboxyvinyl)-3-phosphoshikimate + phosphate</text>
        <dbReference type="Rhea" id="RHEA:21256"/>
        <dbReference type="ChEBI" id="CHEBI:43474"/>
        <dbReference type="ChEBI" id="CHEBI:57701"/>
        <dbReference type="ChEBI" id="CHEBI:58702"/>
        <dbReference type="ChEBI" id="CHEBI:145989"/>
        <dbReference type="EC" id="2.5.1.19"/>
    </reaction>
    <physiologicalReaction direction="left-to-right" evidence="6">
        <dbReference type="Rhea" id="RHEA:21257"/>
    </physiologicalReaction>
</comment>
<comment type="subcellular location">
    <subcellularLocation>
        <location evidence="7">Cytoplasm</location>
    </subcellularLocation>
</comment>
<evidence type="ECO:0000256" key="5">
    <source>
        <dbReference type="ARBA" id="ARBA00023141"/>
    </source>
</evidence>
<feature type="binding site" evidence="7">
    <location>
        <position position="450"/>
    </location>
    <ligand>
        <name>phosphoenolpyruvate</name>
        <dbReference type="ChEBI" id="CHEBI:58702"/>
    </ligand>
</feature>
<evidence type="ECO:0000313" key="10">
    <source>
        <dbReference type="EMBL" id="OHV46913.1"/>
    </source>
</evidence>
<dbReference type="InterPro" id="IPR006264">
    <property type="entry name" value="EPSP_synthase"/>
</dbReference>
<dbReference type="InterPro" id="IPR013792">
    <property type="entry name" value="RNA3'P_cycl/enolpyr_Trfase_a/b"/>
</dbReference>
<feature type="active site" description="Proton acceptor" evidence="7">
    <location>
        <position position="353"/>
    </location>
</feature>
<organism evidence="10 11">
    <name type="scientific">Parafrankia soli</name>
    <dbReference type="NCBI Taxonomy" id="2599596"/>
    <lineage>
        <taxon>Bacteria</taxon>
        <taxon>Bacillati</taxon>
        <taxon>Actinomycetota</taxon>
        <taxon>Actinomycetes</taxon>
        <taxon>Frankiales</taxon>
        <taxon>Frankiaceae</taxon>
        <taxon>Parafrankia</taxon>
    </lineage>
</organism>
<protein>
    <recommendedName>
        <fullName evidence="7">3-phosphoshikimate 1-carboxyvinyltransferase</fullName>
        <ecNumber evidence="7">2.5.1.19</ecNumber>
    </recommendedName>
    <alternativeName>
        <fullName evidence="7">5-enolpyruvylshikimate-3-phosphate synthase</fullName>
        <shortName evidence="7">EPSP synthase</shortName>
        <shortName evidence="7">EPSPS</shortName>
    </alternativeName>
</protein>
<dbReference type="PANTHER" id="PTHR21090">
    <property type="entry name" value="AROM/DEHYDROQUINATE SYNTHASE"/>
    <property type="match status" value="1"/>
</dbReference>
<feature type="region of interest" description="Disordered" evidence="8">
    <location>
        <begin position="1"/>
        <end position="20"/>
    </location>
</feature>
<name>A0A1S1RJJ4_9ACTN</name>
<comment type="caution">
    <text evidence="7">Lacks conserved residue(s) required for the propagation of feature annotation.</text>
</comment>
<comment type="pathway">
    <text evidence="1 7">Metabolic intermediate biosynthesis; chorismate biosynthesis; chorismate from D-erythrose 4-phosphate and phosphoenolpyruvate: step 6/7.</text>
</comment>
<dbReference type="InterPro" id="IPR001986">
    <property type="entry name" value="Enolpyruvate_Tfrase_dom"/>
</dbReference>
<dbReference type="UniPathway" id="UPA00053">
    <property type="reaction ID" value="UER00089"/>
</dbReference>
<feature type="binding site" evidence="7">
    <location>
        <position position="196"/>
    </location>
    <ligand>
        <name>3-phosphoshikimate</name>
        <dbReference type="ChEBI" id="CHEBI:145989"/>
    </ligand>
</feature>
<evidence type="ECO:0000256" key="7">
    <source>
        <dbReference type="HAMAP-Rule" id="MF_00210"/>
    </source>
</evidence>
<dbReference type="RefSeq" id="WP_071059373.1">
    <property type="nucleotide sequence ID" value="NZ_MAXA01000001.1"/>
</dbReference>
<dbReference type="InterPro" id="IPR023193">
    <property type="entry name" value="EPSP_synthase_CS"/>
</dbReference>
<comment type="caution">
    <text evidence="10">The sequence shown here is derived from an EMBL/GenBank/DDBJ whole genome shotgun (WGS) entry which is preliminary data.</text>
</comment>
<dbReference type="GO" id="GO:0003866">
    <property type="term" value="F:3-phosphoshikimate 1-carboxyvinyltransferase activity"/>
    <property type="evidence" value="ECO:0007669"/>
    <property type="project" value="UniProtKB-UniRule"/>
</dbReference>
<feature type="binding site" evidence="7">
    <location>
        <position position="353"/>
    </location>
    <ligand>
        <name>3-phosphoshikimate</name>
        <dbReference type="ChEBI" id="CHEBI:145989"/>
    </ligand>
</feature>
<feature type="binding site" evidence="7">
    <location>
        <position position="123"/>
    </location>
    <ligand>
        <name>phosphoenolpyruvate</name>
        <dbReference type="ChEBI" id="CHEBI:58702"/>
    </ligand>
</feature>
<dbReference type="EC" id="2.5.1.19" evidence="7"/>
<evidence type="ECO:0000256" key="8">
    <source>
        <dbReference type="SAM" id="MobiDB-lite"/>
    </source>
</evidence>
<evidence type="ECO:0000256" key="6">
    <source>
        <dbReference type="ARBA" id="ARBA00044633"/>
    </source>
</evidence>
<comment type="function">
    <text evidence="7">Catalyzes the transfer of the enolpyruvyl moiety of phosphoenolpyruvate (PEP) to the 5-hydroxyl of shikimate-3-phosphate (S3P) to produce enolpyruvyl shikimate-3-phosphate and inorganic phosphate.</text>
</comment>
<keyword evidence="11" id="KW-1185">Reference proteome</keyword>
<feature type="binding site" evidence="7">
    <location>
        <position position="194"/>
    </location>
    <ligand>
        <name>3-phosphoshikimate</name>
        <dbReference type="ChEBI" id="CHEBI:145989"/>
    </ligand>
</feature>
<feature type="domain" description="Enolpyruvate transferase" evidence="9">
    <location>
        <begin position="22"/>
        <end position="457"/>
    </location>
</feature>
<dbReference type="HAMAP" id="MF_00210">
    <property type="entry name" value="EPSP_synth"/>
    <property type="match status" value="1"/>
</dbReference>
<sequence length="465" mass="47610">MTTITEVQRGQGDPWSAPVATGPVRATVTVPGSKSGTNRALVLAAAADGVSRLRGALRSRDTVLMTAALRELGATVTDEAAPGGAEPGRPGEPGADQGAADIVVTGPVGAVRGTAAIDCGNAGTVARFTPALATLARGDVRFDGDPRMRDRPLAPLLRALRELGAHIDGDRMPFTVRGTGAVSGGAVTVDASDSSQLVSGLLLAAARFERGATVTHAGHRLPSGPYLDMTVADLRAAGVIVDVDDPTADLLRAGGTPAASTRRWRVEPGGPRPLDRVIEPDLNSAAPFVAAAAVTGGEMTITGWPASTEQPGRMLPDLLVAMGCRAELVPEGLRVTGGGRITGIDVDLSDFGEAAPVLTGLAVLADSPSRLRGIAHLRLQETDRLAALASELGRLGARVTVTDDGLSITPVPLRGARLDPHADHRLAMTYAVVGLAVPGVTVDDIATTGKTVPDFARMWTTMLAG</sequence>
<dbReference type="GO" id="GO:0005737">
    <property type="term" value="C:cytoplasm"/>
    <property type="evidence" value="ECO:0007669"/>
    <property type="project" value="UniProtKB-SubCell"/>
</dbReference>
<dbReference type="NCBIfam" id="TIGR01356">
    <property type="entry name" value="aroA"/>
    <property type="match status" value="1"/>
</dbReference>
<dbReference type="CDD" id="cd01556">
    <property type="entry name" value="EPSP_synthase"/>
    <property type="match status" value="1"/>
</dbReference>
<dbReference type="PANTHER" id="PTHR21090:SF5">
    <property type="entry name" value="PENTAFUNCTIONAL AROM POLYPEPTIDE"/>
    <property type="match status" value="1"/>
</dbReference>
<dbReference type="GO" id="GO:0008652">
    <property type="term" value="P:amino acid biosynthetic process"/>
    <property type="evidence" value="ECO:0007669"/>
    <property type="project" value="UniProtKB-KW"/>
</dbReference>
<feature type="region of interest" description="Disordered" evidence="8">
    <location>
        <begin position="75"/>
        <end position="98"/>
    </location>
</feature>
<dbReference type="SUPFAM" id="SSF55205">
    <property type="entry name" value="EPT/RTPC-like"/>
    <property type="match status" value="1"/>
</dbReference>
<comment type="subunit">
    <text evidence="7">Monomer.</text>
</comment>
<dbReference type="FunFam" id="3.65.10.10:FF:000011">
    <property type="entry name" value="3-phosphoshikimate 1-carboxyvinyltransferase"/>
    <property type="match status" value="1"/>
</dbReference>
<feature type="binding site" evidence="7">
    <location>
        <position position="34"/>
    </location>
    <ligand>
        <name>3-phosphoshikimate</name>
        <dbReference type="ChEBI" id="CHEBI:145989"/>
    </ligand>
</feature>
<feature type="binding site" evidence="7">
    <location>
        <position position="34"/>
    </location>
    <ligand>
        <name>phosphoenolpyruvate</name>
        <dbReference type="ChEBI" id="CHEBI:58702"/>
    </ligand>
</feature>
<dbReference type="GO" id="GO:0009073">
    <property type="term" value="P:aromatic amino acid family biosynthetic process"/>
    <property type="evidence" value="ECO:0007669"/>
    <property type="project" value="UniProtKB-KW"/>
</dbReference>
<evidence type="ECO:0000259" key="9">
    <source>
        <dbReference type="Pfam" id="PF00275"/>
    </source>
</evidence>
<feature type="binding site" evidence="7">
    <location>
        <position position="39"/>
    </location>
    <ligand>
        <name>3-phosphoshikimate</name>
        <dbReference type="ChEBI" id="CHEBI:145989"/>
    </ligand>
</feature>
<dbReference type="PROSITE" id="PS00104">
    <property type="entry name" value="EPSP_SYNTHASE_1"/>
    <property type="match status" value="1"/>
</dbReference>
<comment type="similarity">
    <text evidence="2 7">Belongs to the EPSP synthase family.</text>
</comment>
<dbReference type="InterPro" id="IPR036968">
    <property type="entry name" value="Enolpyruvate_Tfrase_sf"/>
</dbReference>
<accession>A0A1S1RJJ4</accession>
<feature type="binding site" evidence="7">
    <location>
        <position position="384"/>
    </location>
    <ligand>
        <name>phosphoenolpyruvate</name>
        <dbReference type="ChEBI" id="CHEBI:58702"/>
    </ligand>
</feature>
<feature type="binding site" evidence="7">
    <location>
        <position position="196"/>
    </location>
    <ligand>
        <name>phosphoenolpyruvate</name>
        <dbReference type="ChEBI" id="CHEBI:58702"/>
    </ligand>
</feature>
<feature type="binding site" evidence="7">
    <location>
        <position position="223"/>
    </location>
    <ligand>
        <name>3-phosphoshikimate</name>
        <dbReference type="ChEBI" id="CHEBI:145989"/>
    </ligand>
</feature>
<proteinExistence type="inferred from homology"/>
<dbReference type="GO" id="GO:0009423">
    <property type="term" value="P:chorismate biosynthetic process"/>
    <property type="evidence" value="ECO:0007669"/>
    <property type="project" value="UniProtKB-UniRule"/>
</dbReference>
<feature type="binding site" evidence="7">
    <location>
        <position position="380"/>
    </location>
    <ligand>
        <name>3-phosphoshikimate</name>
        <dbReference type="ChEBI" id="CHEBI:145989"/>
    </ligand>
</feature>
<dbReference type="PIRSF" id="PIRSF000505">
    <property type="entry name" value="EPSPS"/>
    <property type="match status" value="1"/>
</dbReference>
<dbReference type="Proteomes" id="UP000179769">
    <property type="component" value="Unassembled WGS sequence"/>
</dbReference>
<feature type="binding site" evidence="7">
    <location>
        <position position="195"/>
    </location>
    <ligand>
        <name>3-phosphoshikimate</name>
        <dbReference type="ChEBI" id="CHEBI:145989"/>
    </ligand>
</feature>
<feature type="binding site" evidence="7">
    <location>
        <position position="425"/>
    </location>
    <ligand>
        <name>phosphoenolpyruvate</name>
        <dbReference type="ChEBI" id="CHEBI:58702"/>
    </ligand>
</feature>
<evidence type="ECO:0000313" key="11">
    <source>
        <dbReference type="Proteomes" id="UP000179769"/>
    </source>
</evidence>
<keyword evidence="4 7" id="KW-0808">Transferase</keyword>
<keyword evidence="5 7" id="KW-0057">Aromatic amino acid biosynthesis</keyword>
<feature type="compositionally biased region" description="Low complexity" evidence="8">
    <location>
        <begin position="79"/>
        <end position="95"/>
    </location>
</feature>
<keyword evidence="3 7" id="KW-0028">Amino-acid biosynthesis</keyword>
<reference evidence="11" key="1">
    <citation type="submission" date="2016-07" db="EMBL/GenBank/DDBJ databases">
        <title>Frankia sp. NRRL B-16219 Genome sequencing.</title>
        <authorList>
            <person name="Ghodhbane-Gtari F."/>
            <person name="Swanson E."/>
            <person name="Gueddou A."/>
            <person name="Louati M."/>
            <person name="Nouioui I."/>
            <person name="Hezbri K."/>
            <person name="Abebe-Akele F."/>
            <person name="Simpson S."/>
            <person name="Morris K."/>
            <person name="Thomas K."/>
            <person name="Gtari M."/>
            <person name="Tisa L.S."/>
        </authorList>
    </citation>
    <scope>NUCLEOTIDE SEQUENCE [LARGE SCALE GENOMIC DNA]</scope>
    <source>
        <strain evidence="11">NRRL B-16219</strain>
    </source>
</reference>
<evidence type="ECO:0000256" key="1">
    <source>
        <dbReference type="ARBA" id="ARBA00004811"/>
    </source>
</evidence>
<dbReference type="AlphaFoldDB" id="A0A1S1RJJ4"/>
<dbReference type="Pfam" id="PF00275">
    <property type="entry name" value="EPSP_synthase"/>
    <property type="match status" value="1"/>
</dbReference>
<feature type="binding site" evidence="7">
    <location>
        <position position="151"/>
    </location>
    <ligand>
        <name>phosphoenolpyruvate</name>
        <dbReference type="ChEBI" id="CHEBI:58702"/>
    </ligand>
</feature>
<keyword evidence="7" id="KW-0963">Cytoplasm</keyword>
<gene>
    <name evidence="7" type="primary">aroA</name>
    <name evidence="10" type="ORF">BBK14_01260</name>
</gene>
<evidence type="ECO:0000256" key="2">
    <source>
        <dbReference type="ARBA" id="ARBA00009948"/>
    </source>
</evidence>
<dbReference type="EMBL" id="MAXA01000001">
    <property type="protein sequence ID" value="OHV46913.1"/>
    <property type="molecule type" value="Genomic_DNA"/>
</dbReference>
<feature type="binding site" evidence="7">
    <location>
        <position position="35"/>
    </location>
    <ligand>
        <name>3-phosphoshikimate</name>
        <dbReference type="ChEBI" id="CHEBI:145989"/>
    </ligand>
</feature>